<evidence type="ECO:0008006" key="3">
    <source>
        <dbReference type="Google" id="ProtNLM"/>
    </source>
</evidence>
<comment type="caution">
    <text evidence="1">The sequence shown here is derived from an EMBL/GenBank/DDBJ whole genome shotgun (WGS) entry which is preliminary data.</text>
</comment>
<dbReference type="GO" id="GO:0005975">
    <property type="term" value="P:carbohydrate metabolic process"/>
    <property type="evidence" value="ECO:0007669"/>
    <property type="project" value="InterPro"/>
</dbReference>
<keyword evidence="2" id="KW-1185">Reference proteome</keyword>
<dbReference type="Proteomes" id="UP000288168">
    <property type="component" value="Unassembled WGS sequence"/>
</dbReference>
<protein>
    <recommendedName>
        <fullName evidence="3">Alpha-L-rhamnosidase six-hairpin glycosidase domain-containing protein</fullName>
    </recommendedName>
</protein>
<proteinExistence type="predicted"/>
<dbReference type="InterPro" id="IPR012341">
    <property type="entry name" value="6hp_glycosidase-like_sf"/>
</dbReference>
<dbReference type="STRING" id="1325734.A0A428PKP0"/>
<dbReference type="OrthoDB" id="6503935at2759"/>
<dbReference type="PANTHER" id="PTHR34987">
    <property type="entry name" value="C, PUTATIVE (AFU_ORTHOLOGUE AFUA_3G02880)-RELATED"/>
    <property type="match status" value="1"/>
</dbReference>
<organism evidence="1 2">
    <name type="scientific">Fusarium duplospermum</name>
    <dbReference type="NCBI Taxonomy" id="1325734"/>
    <lineage>
        <taxon>Eukaryota</taxon>
        <taxon>Fungi</taxon>
        <taxon>Dikarya</taxon>
        <taxon>Ascomycota</taxon>
        <taxon>Pezizomycotina</taxon>
        <taxon>Sordariomycetes</taxon>
        <taxon>Hypocreomycetidae</taxon>
        <taxon>Hypocreales</taxon>
        <taxon>Nectriaceae</taxon>
        <taxon>Fusarium</taxon>
        <taxon>Fusarium solani species complex</taxon>
    </lineage>
</organism>
<sequence>MIPHQSAIPVRFRAIHNVRSYIGKDAWKQLLVDSPTPKAIHLTPGTTHYIELEADNHMTAFLDEPFITPFARRKGDRCDTRTSLIGPSDHYILGDRNSYGLDYDELHHEQEVYRPFHFQTFRFIALDIEVCSESALVLHGIDVTKTNYPLVQKASVKADKDEWISKMWGIRVRTLENCMHDCYEDCPFYEQLQYPMDTRSSCLFTYLVSGDDRLARQAIVQMNDSFIPSLGHITSRTGSNCLQRQVIPTFSLYWICMVTDHYEYYADASFVRQFVAVADGILQSFDTRVNQLGLVPVNENVFWE</sequence>
<dbReference type="PANTHER" id="PTHR34987:SF2">
    <property type="entry name" value="B, PUTATIVE (AFU_ORTHOLOGUE AFUA_7G05040)-RELATED"/>
    <property type="match status" value="1"/>
</dbReference>
<reference evidence="1 2" key="1">
    <citation type="submission" date="2017-06" db="EMBL/GenBank/DDBJ databases">
        <title>Comparative genomic analysis of Ambrosia Fusariam Clade fungi.</title>
        <authorList>
            <person name="Stajich J.E."/>
            <person name="Carrillo J."/>
            <person name="Kijimoto T."/>
            <person name="Eskalen A."/>
            <person name="O'Donnell K."/>
            <person name="Kasson M."/>
        </authorList>
    </citation>
    <scope>NUCLEOTIDE SEQUENCE [LARGE SCALE GENOMIC DNA]</scope>
    <source>
        <strain evidence="1 2">NRRL62584</strain>
    </source>
</reference>
<name>A0A428PKP0_9HYPO</name>
<dbReference type="AlphaFoldDB" id="A0A428PKP0"/>
<evidence type="ECO:0000313" key="2">
    <source>
        <dbReference type="Proteomes" id="UP000288168"/>
    </source>
</evidence>
<dbReference type="EMBL" id="NKCI01000122">
    <property type="protein sequence ID" value="RSL53516.1"/>
    <property type="molecule type" value="Genomic_DNA"/>
</dbReference>
<accession>A0A428PKP0</accession>
<evidence type="ECO:0000313" key="1">
    <source>
        <dbReference type="EMBL" id="RSL53516.1"/>
    </source>
</evidence>
<gene>
    <name evidence="1" type="ORF">CEP54_010382</name>
</gene>
<dbReference type="Gene3D" id="1.50.10.10">
    <property type="match status" value="1"/>
</dbReference>